<feature type="transmembrane region" description="Helical" evidence="2">
    <location>
        <begin position="123"/>
        <end position="144"/>
    </location>
</feature>
<dbReference type="InterPro" id="IPR051203">
    <property type="entry name" value="Polysaccharide_Synthase-Rel"/>
</dbReference>
<keyword evidence="2" id="KW-0472">Membrane</keyword>
<dbReference type="Pfam" id="PF02719">
    <property type="entry name" value="Polysacc_synt_2"/>
    <property type="match status" value="1"/>
</dbReference>
<dbReference type="InterPro" id="IPR003869">
    <property type="entry name" value="Polysac_CapD-like"/>
</dbReference>
<dbReference type="Gene3D" id="3.40.50.720">
    <property type="entry name" value="NAD(P)-binding Rossmann-like Domain"/>
    <property type="match status" value="2"/>
</dbReference>
<evidence type="ECO:0000256" key="1">
    <source>
        <dbReference type="ARBA" id="ARBA00007430"/>
    </source>
</evidence>
<dbReference type="InterPro" id="IPR036291">
    <property type="entry name" value="NAD(P)-bd_dom_sf"/>
</dbReference>
<comment type="caution">
    <text evidence="4">The sequence shown here is derived from an EMBL/GenBank/DDBJ whole genome shotgun (WGS) entry which is preliminary data.</text>
</comment>
<dbReference type="InterPro" id="IPR029063">
    <property type="entry name" value="SAM-dependent_MTases_sf"/>
</dbReference>
<dbReference type="EMBL" id="JACIES010000008">
    <property type="protein sequence ID" value="MBB4027194.1"/>
    <property type="molecule type" value="Genomic_DNA"/>
</dbReference>
<accession>A0A7W6HZH7</accession>
<dbReference type="RefSeq" id="WP_229782992.1">
    <property type="nucleotide sequence ID" value="NZ_AP028155.1"/>
</dbReference>
<dbReference type="PANTHER" id="PTHR43318">
    <property type="entry name" value="UDP-N-ACETYLGLUCOSAMINE 4,6-DEHYDRATASE"/>
    <property type="match status" value="1"/>
</dbReference>
<keyword evidence="2" id="KW-1133">Transmembrane helix</keyword>
<keyword evidence="5" id="KW-1185">Reference proteome</keyword>
<dbReference type="SUPFAM" id="SSF51735">
    <property type="entry name" value="NAD(P)-binding Rossmann-fold domains"/>
    <property type="match status" value="1"/>
</dbReference>
<dbReference type="GeneID" id="93099991"/>
<comment type="similarity">
    <text evidence="1">Belongs to the polysaccharide synthase family.</text>
</comment>
<evidence type="ECO:0000259" key="3">
    <source>
        <dbReference type="Pfam" id="PF02719"/>
    </source>
</evidence>
<dbReference type="CDD" id="cd05237">
    <property type="entry name" value="UDP_invert_4-6DH_SDR_e"/>
    <property type="match status" value="1"/>
</dbReference>
<feature type="transmembrane region" description="Helical" evidence="2">
    <location>
        <begin position="57"/>
        <end position="82"/>
    </location>
</feature>
<dbReference type="PANTHER" id="PTHR43318:SF1">
    <property type="entry name" value="POLYSACCHARIDE BIOSYNTHESIS PROTEIN EPSC-RELATED"/>
    <property type="match status" value="1"/>
</dbReference>
<gene>
    <name evidence="4" type="ORF">GGR14_003004</name>
</gene>
<feature type="transmembrane region" description="Helical" evidence="2">
    <location>
        <begin position="24"/>
        <end position="45"/>
    </location>
</feature>
<protein>
    <submittedName>
        <fullName evidence="4">FlaA1/EpsC-like NDP-sugar epimerase</fullName>
    </submittedName>
</protein>
<feature type="domain" description="Polysaccharide biosynthesis protein CapD-like" evidence="3">
    <location>
        <begin position="300"/>
        <end position="582"/>
    </location>
</feature>
<dbReference type="SUPFAM" id="SSF53335">
    <property type="entry name" value="S-adenosyl-L-methionine-dependent methyltransferases"/>
    <property type="match status" value="1"/>
</dbReference>
<organism evidence="4 5">
    <name type="scientific">Butyricimonas faecihominis</name>
    <dbReference type="NCBI Taxonomy" id="1472416"/>
    <lineage>
        <taxon>Bacteria</taxon>
        <taxon>Pseudomonadati</taxon>
        <taxon>Bacteroidota</taxon>
        <taxon>Bacteroidia</taxon>
        <taxon>Bacteroidales</taxon>
        <taxon>Odoribacteraceae</taxon>
        <taxon>Butyricimonas</taxon>
    </lineage>
</organism>
<evidence type="ECO:0000313" key="5">
    <source>
        <dbReference type="Proteomes" id="UP000546007"/>
    </source>
</evidence>
<dbReference type="AlphaFoldDB" id="A0A7W6HZH7"/>
<keyword evidence="2" id="KW-0812">Transmembrane</keyword>
<dbReference type="Proteomes" id="UP000546007">
    <property type="component" value="Unassembled WGS sequence"/>
</dbReference>
<dbReference type="Pfam" id="PF13727">
    <property type="entry name" value="CoA_binding_3"/>
    <property type="match status" value="1"/>
</dbReference>
<proteinExistence type="inferred from homology"/>
<reference evidence="4 5" key="1">
    <citation type="submission" date="2020-08" db="EMBL/GenBank/DDBJ databases">
        <title>Genomic Encyclopedia of Type Strains, Phase IV (KMG-IV): sequencing the most valuable type-strain genomes for metagenomic binning, comparative biology and taxonomic classification.</title>
        <authorList>
            <person name="Goeker M."/>
        </authorList>
    </citation>
    <scope>NUCLEOTIDE SEQUENCE [LARGE SCALE GENOMIC DNA]</scope>
    <source>
        <strain evidence="4 5">DSM 105721</strain>
    </source>
</reference>
<feature type="transmembrane region" description="Helical" evidence="2">
    <location>
        <begin position="94"/>
        <end position="116"/>
    </location>
</feature>
<sequence>MVAFITNGLNRMRTLRSFSYTPRWIVFLIDVALAIMAVSVAYLIWVNFQIDRMRLDFVLTGALVIVGVRVISFLLGHTYSGIVRFTGTEDALRIYYVLTAGEIALLLGSGVFFLLYDYLFIPVSVLLTEYVLLTSLMVMSRVIVKKVFAQYIGAERTKKNVIICGSDEYGIMAKHAMDNVEDATYNILAFVDVNDRKAGKIIEGVKIYKMSSLPGLLKRNRVDKVVIAKKMISPDKKREIVEICLAADVNVLEVPRFESWINGELSMRHIRNIKIEDLLERDVIHMEETNLRKQLLNKVVLVTGAAGSIGSEIVRQLTHFNPSLIVLFDQAESPLYDIELELKEECGFTDYKIEIGDVRDASRVEGIFKTYHPNIVYHAAAYKHVPMMEKHPIEGVKTNIFGTKNVADCAVKYDCQRFVMISTDKAVNPTNVMGASKRIAEIYTQSLNRIANTRFITTRFGNVLGSNGSVIPRFKKQIEAGGPITVTHPEITRFFMTIPEACQLVLQAGALGNGGEIFVFDMGKSVKIVDLARKMIKLSGYEVGKDIHIVFTGLRPGEKLYEEVLNVKETTLPTVHERIKIAKVREYNYSEVTDAIKALDIALQTKDNFAVVKQMKCIVPEFKSKNSTYESIDFQMEEEGVEHHMEEVLNKIQVAENLEVRE</sequence>
<evidence type="ECO:0000313" key="4">
    <source>
        <dbReference type="EMBL" id="MBB4027194.1"/>
    </source>
</evidence>
<evidence type="ECO:0000256" key="2">
    <source>
        <dbReference type="SAM" id="Phobius"/>
    </source>
</evidence>
<name>A0A7W6HZH7_9BACT</name>